<feature type="domain" description="Disease resistance protein At4g27190-like leucine-rich repeats" evidence="8">
    <location>
        <begin position="671"/>
        <end position="778"/>
    </location>
</feature>
<dbReference type="AlphaFoldDB" id="A0A6A2ZVY4"/>
<dbReference type="InterPro" id="IPR057135">
    <property type="entry name" value="At4g27190-like_LRR"/>
</dbReference>
<dbReference type="SUPFAM" id="SSF52540">
    <property type="entry name" value="P-loop containing nucleoside triphosphate hydrolases"/>
    <property type="match status" value="1"/>
</dbReference>
<gene>
    <name evidence="10" type="ORF">F3Y22_tig00110676pilonHSYRG00042</name>
</gene>
<dbReference type="InterPro" id="IPR050905">
    <property type="entry name" value="Plant_NBS-LRR"/>
</dbReference>
<dbReference type="Gene3D" id="3.40.50.300">
    <property type="entry name" value="P-loop containing nucleotide triphosphate hydrolases"/>
    <property type="match status" value="1"/>
</dbReference>
<keyword evidence="11" id="KW-1185">Reference proteome</keyword>
<dbReference type="InterPro" id="IPR001611">
    <property type="entry name" value="Leu-rich_rpt"/>
</dbReference>
<dbReference type="InterPro" id="IPR042197">
    <property type="entry name" value="Apaf_helical"/>
</dbReference>
<dbReference type="Gene3D" id="1.10.8.430">
    <property type="entry name" value="Helical domain of apoptotic protease-activating factors"/>
    <property type="match status" value="1"/>
</dbReference>
<keyword evidence="5" id="KW-0611">Plant defense</keyword>
<dbReference type="Gene3D" id="3.80.10.10">
    <property type="entry name" value="Ribonuclease Inhibitor"/>
    <property type="match status" value="1"/>
</dbReference>
<evidence type="ECO:0000313" key="10">
    <source>
        <dbReference type="EMBL" id="KAE8696090.1"/>
    </source>
</evidence>
<dbReference type="EMBL" id="VEPZ02001069">
    <property type="protein sequence ID" value="KAE8696090.1"/>
    <property type="molecule type" value="Genomic_DNA"/>
</dbReference>
<dbReference type="FunFam" id="3.40.50.300:FF:001091">
    <property type="entry name" value="Probable disease resistance protein At1g61300"/>
    <property type="match status" value="1"/>
</dbReference>
<dbReference type="GO" id="GO:0006952">
    <property type="term" value="P:defense response"/>
    <property type="evidence" value="ECO:0007669"/>
    <property type="project" value="UniProtKB-KW"/>
</dbReference>
<dbReference type="GO" id="GO:0005524">
    <property type="term" value="F:ATP binding"/>
    <property type="evidence" value="ECO:0007669"/>
    <property type="project" value="UniProtKB-KW"/>
</dbReference>
<keyword evidence="3" id="KW-0677">Repeat</keyword>
<accession>A0A6A2ZVY4</accession>
<comment type="caution">
    <text evidence="10">The sequence shown here is derived from an EMBL/GenBank/DDBJ whole genome shotgun (WGS) entry which is preliminary data.</text>
</comment>
<dbReference type="InterPro" id="IPR058922">
    <property type="entry name" value="WHD_DRP"/>
</dbReference>
<dbReference type="InterPro" id="IPR002182">
    <property type="entry name" value="NB-ARC"/>
</dbReference>
<name>A0A6A2ZVY4_HIBSY</name>
<evidence type="ECO:0000256" key="2">
    <source>
        <dbReference type="ARBA" id="ARBA00022614"/>
    </source>
</evidence>
<dbReference type="SUPFAM" id="SSF52058">
    <property type="entry name" value="L domain-like"/>
    <property type="match status" value="1"/>
</dbReference>
<dbReference type="Gene3D" id="1.10.10.10">
    <property type="entry name" value="Winged helix-like DNA-binding domain superfamily/Winged helix DNA-binding domain"/>
    <property type="match status" value="1"/>
</dbReference>
<sequence>MELRDDVRTRVDIALRQQMHCRKQVDGWLRRVEELDAGLETVLRRVEEGERETRQRGCSSYFYPTSLRSRYKLGKKALKKLEEVSDLMKTGENFGDVADMLPPPSVDEMPLNDTIGMNSNFREVWSYFCDSGVGIIGIYGMGGVGKTTLLTKINNELLGRVGQDYDVVIWAVVSRGQNIEMVQDTIGRKLGFPDDIWNRMGQLEKRNSIFRVLKTKRFVLLLDDVWDVYDLTEAGVPLPSEQNKAKVVLTTRREDVCDLMQAQRKFKVNCLARREAWRLFISKAGEEVLQLDPAILELAVMIVDECNGLPLALITVGQVMRSRRTVEEWHHAATTLRKSAAEFPSMEKKVISLLQFSFDSLPDDTTKSCFLYCALYPEDWYLDKVNLINSWLGEGLLEQSDNIYEAYDKGHHIIGTLKLACLLESGESIDDHYIKMHDIVREMALWVISDKGAKKGKFFVQVNVKLTKAPAIPKWEKAERVSLMNNSIDQLIGSPRCPNLLTLNLRWNDLQMISNSFFDFMPSLKVLDLSFNKHLAELPRNFYELVSLQHLDLSYTSVKELSLELRNLTKLEFLYLNNIDELEILPQQVLLNLSMLKRLDLFHSGISDQVMDGNVFLEKVTYGLDIELCRGTTILRLQSGMRLTWIQIGNCFDLEEVAIEWIRGSWTPCNNRNLSAKCLVHLRVLVINNCNVLLHLNWLVWVPNLKSLEIVSCEAMERVIGHGDAGGAETTEESSVFCNLQILKLTDLHQLESICSHPLCFASLRAIHVLDCPNLKKVPFHANSAKHKLYSISGQEAWWNGLQWDDMIIESTFAPYFRNSDSSDRP</sequence>
<reference evidence="10" key="1">
    <citation type="submission" date="2019-09" db="EMBL/GenBank/DDBJ databases">
        <title>Draft genome information of white flower Hibiscus syriacus.</title>
        <authorList>
            <person name="Kim Y.-M."/>
        </authorList>
    </citation>
    <scope>NUCLEOTIDE SEQUENCE [LARGE SCALE GENOMIC DNA]</scope>
    <source>
        <strain evidence="10">YM2019G1</strain>
    </source>
</reference>
<evidence type="ECO:0000256" key="3">
    <source>
        <dbReference type="ARBA" id="ARBA00022737"/>
    </source>
</evidence>
<evidence type="ECO:0000256" key="1">
    <source>
        <dbReference type="ARBA" id="ARBA00008894"/>
    </source>
</evidence>
<protein>
    <submittedName>
        <fullName evidence="10">Uncharacterized protein</fullName>
    </submittedName>
</protein>
<dbReference type="FunFam" id="1.10.8.430:FF:000003">
    <property type="entry name" value="Probable disease resistance protein At5g66910"/>
    <property type="match status" value="1"/>
</dbReference>
<keyword evidence="4" id="KW-0547">Nucleotide-binding</keyword>
<evidence type="ECO:0000256" key="4">
    <source>
        <dbReference type="ARBA" id="ARBA00022741"/>
    </source>
</evidence>
<dbReference type="FunFam" id="1.10.10.10:FF:000322">
    <property type="entry name" value="Probable disease resistance protein At1g63360"/>
    <property type="match status" value="1"/>
</dbReference>
<dbReference type="Pfam" id="PF00931">
    <property type="entry name" value="NB-ARC"/>
    <property type="match status" value="1"/>
</dbReference>
<dbReference type="Pfam" id="PF23247">
    <property type="entry name" value="LRR_RPS2"/>
    <property type="match status" value="1"/>
</dbReference>
<dbReference type="PRINTS" id="PR00364">
    <property type="entry name" value="DISEASERSIST"/>
</dbReference>
<keyword evidence="6" id="KW-0067">ATP-binding</keyword>
<evidence type="ECO:0000259" key="7">
    <source>
        <dbReference type="Pfam" id="PF00931"/>
    </source>
</evidence>
<keyword evidence="2" id="KW-0433">Leucine-rich repeat</keyword>
<proteinExistence type="inferred from homology"/>
<dbReference type="InterPro" id="IPR027417">
    <property type="entry name" value="P-loop_NTPase"/>
</dbReference>
<dbReference type="GO" id="GO:0043531">
    <property type="term" value="F:ADP binding"/>
    <property type="evidence" value="ECO:0007669"/>
    <property type="project" value="InterPro"/>
</dbReference>
<dbReference type="Proteomes" id="UP000436088">
    <property type="component" value="Unassembled WGS sequence"/>
</dbReference>
<feature type="domain" description="NB-ARC" evidence="7">
    <location>
        <begin position="122"/>
        <end position="287"/>
    </location>
</feature>
<evidence type="ECO:0000256" key="5">
    <source>
        <dbReference type="ARBA" id="ARBA00022821"/>
    </source>
</evidence>
<evidence type="ECO:0000259" key="8">
    <source>
        <dbReference type="Pfam" id="PF23247"/>
    </source>
</evidence>
<evidence type="ECO:0000313" key="11">
    <source>
        <dbReference type="Proteomes" id="UP000436088"/>
    </source>
</evidence>
<dbReference type="InterPro" id="IPR036388">
    <property type="entry name" value="WH-like_DNA-bd_sf"/>
</dbReference>
<feature type="domain" description="Disease resistance protein winged helix" evidence="9">
    <location>
        <begin position="375"/>
        <end position="444"/>
    </location>
</feature>
<organism evidence="10 11">
    <name type="scientific">Hibiscus syriacus</name>
    <name type="common">Rose of Sharon</name>
    <dbReference type="NCBI Taxonomy" id="106335"/>
    <lineage>
        <taxon>Eukaryota</taxon>
        <taxon>Viridiplantae</taxon>
        <taxon>Streptophyta</taxon>
        <taxon>Embryophyta</taxon>
        <taxon>Tracheophyta</taxon>
        <taxon>Spermatophyta</taxon>
        <taxon>Magnoliopsida</taxon>
        <taxon>eudicotyledons</taxon>
        <taxon>Gunneridae</taxon>
        <taxon>Pentapetalae</taxon>
        <taxon>rosids</taxon>
        <taxon>malvids</taxon>
        <taxon>Malvales</taxon>
        <taxon>Malvaceae</taxon>
        <taxon>Malvoideae</taxon>
        <taxon>Hibiscus</taxon>
    </lineage>
</organism>
<dbReference type="InterPro" id="IPR032675">
    <property type="entry name" value="LRR_dom_sf"/>
</dbReference>
<comment type="similarity">
    <text evidence="1">Belongs to the disease resistance NB-LRR family.</text>
</comment>
<dbReference type="PANTHER" id="PTHR33463:SF220">
    <property type="entry name" value="NB-ARC DOMAIN-CONTAINING PROTEIN"/>
    <property type="match status" value="1"/>
</dbReference>
<dbReference type="Pfam" id="PF23559">
    <property type="entry name" value="WHD_DRP"/>
    <property type="match status" value="1"/>
</dbReference>
<dbReference type="Pfam" id="PF13855">
    <property type="entry name" value="LRR_8"/>
    <property type="match status" value="1"/>
</dbReference>
<evidence type="ECO:0000259" key="9">
    <source>
        <dbReference type="Pfam" id="PF23559"/>
    </source>
</evidence>
<dbReference type="PANTHER" id="PTHR33463">
    <property type="entry name" value="NB-ARC DOMAIN-CONTAINING PROTEIN-RELATED"/>
    <property type="match status" value="1"/>
</dbReference>
<evidence type="ECO:0000256" key="6">
    <source>
        <dbReference type="ARBA" id="ARBA00022840"/>
    </source>
</evidence>